<gene>
    <name evidence="17" type="primary">pepN</name>
    <name evidence="17" type="ORF">C1J01_14675</name>
</gene>
<dbReference type="FunFam" id="2.60.40.1730:FF:000010">
    <property type="entry name" value="Putative aminopeptidase N"/>
    <property type="match status" value="1"/>
</dbReference>
<dbReference type="NCBIfam" id="TIGR02412">
    <property type="entry name" value="pepN_strep_liv"/>
    <property type="match status" value="1"/>
</dbReference>
<evidence type="ECO:0000259" key="16">
    <source>
        <dbReference type="Pfam" id="PF17900"/>
    </source>
</evidence>
<comment type="catalytic activity">
    <reaction evidence="1">
        <text>Release of an N-terminal amino acid, Xaa-|-Yaa- from a peptide, amide or arylamide. Xaa is preferably Ala, but may be most amino acids including Pro (slow action). When a terminal hydrophobic residue is followed by a prolyl residue, the two may be released as an intact Xaa-Pro dipeptide.</text>
        <dbReference type="EC" id="3.4.11.2"/>
    </reaction>
</comment>
<dbReference type="InterPro" id="IPR045357">
    <property type="entry name" value="Aminopeptidase_N-like_N"/>
</dbReference>
<evidence type="ECO:0000256" key="3">
    <source>
        <dbReference type="ARBA" id="ARBA00010136"/>
    </source>
</evidence>
<evidence type="ECO:0000256" key="1">
    <source>
        <dbReference type="ARBA" id="ARBA00000098"/>
    </source>
</evidence>
<dbReference type="Gene3D" id="1.10.390.10">
    <property type="entry name" value="Neutral Protease Domain 2"/>
    <property type="match status" value="1"/>
</dbReference>
<dbReference type="InterPro" id="IPR050344">
    <property type="entry name" value="Peptidase_M1_aminopeptidases"/>
</dbReference>
<evidence type="ECO:0000259" key="15">
    <source>
        <dbReference type="Pfam" id="PF11838"/>
    </source>
</evidence>
<name>A0A2W2FUV8_9ACTN</name>
<evidence type="ECO:0000313" key="18">
    <source>
        <dbReference type="Proteomes" id="UP000249304"/>
    </source>
</evidence>
<dbReference type="InterPro" id="IPR001930">
    <property type="entry name" value="Peptidase_M1"/>
</dbReference>
<evidence type="ECO:0000256" key="13">
    <source>
        <dbReference type="ARBA" id="ARBA00031533"/>
    </source>
</evidence>
<evidence type="ECO:0000256" key="5">
    <source>
        <dbReference type="ARBA" id="ARBA00015611"/>
    </source>
</evidence>
<feature type="domain" description="ERAP1-like C-terminal" evidence="15">
    <location>
        <begin position="523"/>
        <end position="832"/>
    </location>
</feature>
<evidence type="ECO:0000256" key="11">
    <source>
        <dbReference type="ARBA" id="ARBA00023049"/>
    </source>
</evidence>
<dbReference type="SUPFAM" id="SSF63737">
    <property type="entry name" value="Leukotriene A4 hydrolase N-terminal domain"/>
    <property type="match status" value="1"/>
</dbReference>
<evidence type="ECO:0000256" key="4">
    <source>
        <dbReference type="ARBA" id="ARBA00012564"/>
    </source>
</evidence>
<sequence length="845" mass="93234">MAGNLTREEARERARSLKVESYDVALDLTKGDERFDSVTTVRFTSATPGASTFIDLHGAVVRKVTLNGEDLDVAAYDAEKGRFPLPSTAASNELRVEADCAYMRTGEGLHRFVDPVDQKVYLHSQFETADAHRMYACFDQPDLKATFQLTVVAPGDWEVVSNAAASGTEDAGAGAKRWTFPPTPVMSTYITALVAGPYHKVTSEHDGIPLGIYCRASLSEHLDADNILEVTRQGFDFFHRVFGVRYPFGKYDQLFVPEFNAGAMENAGCVTFLEDYVFRSRVTDARYERRAETILHEMAHMWFGDLVTMRWWDDLWLNESFATYMSVLAQAEATRWGKGSWTTFANVEKAWAYRQDQLPSTHPIAADIPDMQAVEVNFDGITYAKGASVLKQLVAYVGLDNFLAGVRDYFAEHAWGNTELKDLLNALERTSGRDLSAWSKEWLETAWVNTLRPSFEVSEGRFTSFEVLQEAPADYPTLRSHRVAIGLYSLQDGRLTRTKRVELDVVGARTKVAELVGEEQPDLVLLNDDDLTYAKIRLDDGSLRTLVDGGIAAFTESLPRALCWSAAWDMTRDGEMSARDYVRLVVSGAGTVSDITVLQAVLRQAVQAVQQYADPAWRAEGMALLAKELRSMFTAAKPGSDHQLAFLQAFAAAATSDDDLASLRGILDGTAVPEGLTVDADLRWTLVHALVSGGKLGEADIAAELERDPTATGERSAALCRAAIPTPEAKAAAWERIVGGKLANHIARTTINGFQDPHHPELLAPYREKYFAEVGRIYREWTFDQASSFAIGCFPALLVEPATVEAANRFLEDGEVPQALRRLVLEGADGVSRALRNRAKDAASA</sequence>
<dbReference type="GO" id="GO:0070006">
    <property type="term" value="F:metalloaminopeptidase activity"/>
    <property type="evidence" value="ECO:0007669"/>
    <property type="project" value="TreeGrafter"/>
</dbReference>
<dbReference type="GO" id="GO:0043171">
    <property type="term" value="P:peptide catabolic process"/>
    <property type="evidence" value="ECO:0007669"/>
    <property type="project" value="TreeGrafter"/>
</dbReference>
<dbReference type="Pfam" id="PF17900">
    <property type="entry name" value="Peptidase_M1_N"/>
    <property type="match status" value="1"/>
</dbReference>
<dbReference type="GO" id="GO:0005615">
    <property type="term" value="C:extracellular space"/>
    <property type="evidence" value="ECO:0007669"/>
    <property type="project" value="TreeGrafter"/>
</dbReference>
<organism evidence="17 18">
    <name type="scientific">Nonomuraea aridisoli</name>
    <dbReference type="NCBI Taxonomy" id="2070368"/>
    <lineage>
        <taxon>Bacteria</taxon>
        <taxon>Bacillati</taxon>
        <taxon>Actinomycetota</taxon>
        <taxon>Actinomycetes</taxon>
        <taxon>Streptosporangiales</taxon>
        <taxon>Streptosporangiaceae</taxon>
        <taxon>Nonomuraea</taxon>
    </lineage>
</organism>
<keyword evidence="18" id="KW-1185">Reference proteome</keyword>
<reference evidence="17 18" key="1">
    <citation type="submission" date="2018-01" db="EMBL/GenBank/DDBJ databases">
        <title>Draft genome sequence of Nonomuraea sp. KC333.</title>
        <authorList>
            <person name="Sahin N."/>
            <person name="Saygin H."/>
            <person name="Ay H."/>
        </authorList>
    </citation>
    <scope>NUCLEOTIDE SEQUENCE [LARGE SCALE GENOMIC DNA]</scope>
    <source>
        <strain evidence="17 18">KC333</strain>
    </source>
</reference>
<feature type="domain" description="Aminopeptidase N-like N-terminal" evidence="16">
    <location>
        <begin position="20"/>
        <end position="190"/>
    </location>
</feature>
<evidence type="ECO:0000256" key="9">
    <source>
        <dbReference type="ARBA" id="ARBA00022801"/>
    </source>
</evidence>
<keyword evidence="7" id="KW-0645">Protease</keyword>
<keyword evidence="11" id="KW-0482">Metalloprotease</keyword>
<evidence type="ECO:0000256" key="6">
    <source>
        <dbReference type="ARBA" id="ARBA00022438"/>
    </source>
</evidence>
<evidence type="ECO:0000256" key="2">
    <source>
        <dbReference type="ARBA" id="ARBA00001947"/>
    </source>
</evidence>
<dbReference type="RefSeq" id="WP_111179519.1">
    <property type="nucleotide sequence ID" value="NZ_POUD01000050.1"/>
</dbReference>
<dbReference type="PRINTS" id="PR00756">
    <property type="entry name" value="ALADIPTASE"/>
</dbReference>
<accession>A0A2W2FUV8</accession>
<dbReference type="InterPro" id="IPR014782">
    <property type="entry name" value="Peptidase_M1_dom"/>
</dbReference>
<keyword evidence="8" id="KW-0479">Metal-binding</keyword>
<evidence type="ECO:0000256" key="8">
    <source>
        <dbReference type="ARBA" id="ARBA00022723"/>
    </source>
</evidence>
<dbReference type="GO" id="GO:0008270">
    <property type="term" value="F:zinc ion binding"/>
    <property type="evidence" value="ECO:0007669"/>
    <property type="project" value="InterPro"/>
</dbReference>
<dbReference type="GO" id="GO:0005737">
    <property type="term" value="C:cytoplasm"/>
    <property type="evidence" value="ECO:0007669"/>
    <property type="project" value="TreeGrafter"/>
</dbReference>
<dbReference type="EMBL" id="POUD01000050">
    <property type="protein sequence ID" value="PZG18604.1"/>
    <property type="molecule type" value="Genomic_DNA"/>
</dbReference>
<protein>
    <recommendedName>
        <fullName evidence="5">Aminopeptidase N</fullName>
        <ecNumber evidence="4">3.4.11.2</ecNumber>
    </recommendedName>
    <alternativeName>
        <fullName evidence="12">Alanine aminopeptidase</fullName>
    </alternativeName>
    <alternativeName>
        <fullName evidence="13">Lysyl aminopeptidase</fullName>
    </alternativeName>
</protein>
<dbReference type="SUPFAM" id="SSF55486">
    <property type="entry name" value="Metalloproteases ('zincins'), catalytic domain"/>
    <property type="match status" value="1"/>
</dbReference>
<dbReference type="PANTHER" id="PTHR11533">
    <property type="entry name" value="PROTEASE M1 ZINC METALLOPROTEASE"/>
    <property type="match status" value="1"/>
</dbReference>
<proteinExistence type="inferred from homology"/>
<dbReference type="Proteomes" id="UP000249304">
    <property type="component" value="Unassembled WGS sequence"/>
</dbReference>
<comment type="cofactor">
    <cofactor evidence="2">
        <name>Zn(2+)</name>
        <dbReference type="ChEBI" id="CHEBI:29105"/>
    </cofactor>
</comment>
<dbReference type="GO" id="GO:0006508">
    <property type="term" value="P:proteolysis"/>
    <property type="evidence" value="ECO:0007669"/>
    <property type="project" value="UniProtKB-KW"/>
</dbReference>
<dbReference type="GO" id="GO:0042277">
    <property type="term" value="F:peptide binding"/>
    <property type="evidence" value="ECO:0007669"/>
    <property type="project" value="TreeGrafter"/>
</dbReference>
<keyword evidence="6 17" id="KW-0031">Aminopeptidase</keyword>
<dbReference type="Pfam" id="PF11838">
    <property type="entry name" value="ERAP1_C"/>
    <property type="match status" value="1"/>
</dbReference>
<evidence type="ECO:0000256" key="7">
    <source>
        <dbReference type="ARBA" id="ARBA00022670"/>
    </source>
</evidence>
<dbReference type="PANTHER" id="PTHR11533:SF174">
    <property type="entry name" value="PUROMYCIN-SENSITIVE AMINOPEPTIDASE-RELATED"/>
    <property type="match status" value="1"/>
</dbReference>
<dbReference type="GO" id="GO:0016020">
    <property type="term" value="C:membrane"/>
    <property type="evidence" value="ECO:0007669"/>
    <property type="project" value="TreeGrafter"/>
</dbReference>
<dbReference type="InterPro" id="IPR012778">
    <property type="entry name" value="Pept_M1_aminopeptidase"/>
</dbReference>
<evidence type="ECO:0000259" key="14">
    <source>
        <dbReference type="Pfam" id="PF01433"/>
    </source>
</evidence>
<comment type="caution">
    <text evidence="17">The sequence shown here is derived from an EMBL/GenBank/DDBJ whole genome shotgun (WGS) entry which is preliminary data.</text>
</comment>
<evidence type="ECO:0000256" key="10">
    <source>
        <dbReference type="ARBA" id="ARBA00022833"/>
    </source>
</evidence>
<dbReference type="AlphaFoldDB" id="A0A2W2FUV8"/>
<feature type="domain" description="Peptidase M1 membrane alanine aminopeptidase" evidence="14">
    <location>
        <begin position="228"/>
        <end position="442"/>
    </location>
</feature>
<dbReference type="InterPro" id="IPR024571">
    <property type="entry name" value="ERAP1-like_C_dom"/>
</dbReference>
<dbReference type="GO" id="GO:0016285">
    <property type="term" value="F:alanyl aminopeptidase activity"/>
    <property type="evidence" value="ECO:0007669"/>
    <property type="project" value="UniProtKB-EC"/>
</dbReference>
<dbReference type="Gene3D" id="2.60.40.1730">
    <property type="entry name" value="tricorn interacting facor f3 domain"/>
    <property type="match status" value="1"/>
</dbReference>
<comment type="similarity">
    <text evidence="3">Belongs to the peptidase M1 family.</text>
</comment>
<dbReference type="EC" id="3.4.11.2" evidence="4"/>
<keyword evidence="9" id="KW-0378">Hydrolase</keyword>
<dbReference type="Pfam" id="PF01433">
    <property type="entry name" value="Peptidase_M1"/>
    <property type="match status" value="1"/>
</dbReference>
<evidence type="ECO:0000256" key="12">
    <source>
        <dbReference type="ARBA" id="ARBA00029811"/>
    </source>
</evidence>
<dbReference type="CDD" id="cd09602">
    <property type="entry name" value="M1_APN"/>
    <property type="match status" value="1"/>
</dbReference>
<dbReference type="InterPro" id="IPR042097">
    <property type="entry name" value="Aminopeptidase_N-like_N_sf"/>
</dbReference>
<evidence type="ECO:0000313" key="17">
    <source>
        <dbReference type="EMBL" id="PZG18604.1"/>
    </source>
</evidence>
<dbReference type="OrthoDB" id="100605at2"/>
<keyword evidence="10" id="KW-0862">Zinc</keyword>
<dbReference type="FunFam" id="1.10.390.10:FF:000004">
    <property type="entry name" value="Aminopeptidase N"/>
    <property type="match status" value="1"/>
</dbReference>
<dbReference type="InterPro" id="IPR027268">
    <property type="entry name" value="Peptidase_M4/M1_CTD_sf"/>
</dbReference>